<reference evidence="6 7" key="1">
    <citation type="submission" date="2021-05" db="EMBL/GenBank/DDBJ databases">
        <authorList>
            <person name="Zahm M."/>
            <person name="Klopp C."/>
            <person name="Cabau C."/>
            <person name="Kuhl H."/>
            <person name="Suciu R."/>
            <person name="Ciorpac M."/>
            <person name="Holostenco D."/>
            <person name="Gessner J."/>
            <person name="Wuertz S."/>
            <person name="Hohne C."/>
            <person name="Stock M."/>
            <person name="Gislard M."/>
            <person name="Lluch J."/>
            <person name="Milhes M."/>
            <person name="Lampietro C."/>
            <person name="Lopez Roques C."/>
            <person name="Donnadieu C."/>
            <person name="Du K."/>
            <person name="Schartl M."/>
            <person name="Guiguen Y."/>
        </authorList>
    </citation>
    <scope>NUCLEOTIDE SEQUENCE [LARGE SCALE GENOMIC DNA]</scope>
    <source>
        <strain evidence="6">Hh-F2</strain>
        <tissue evidence="6">Blood</tissue>
    </source>
</reference>
<feature type="region of interest" description="Disordered" evidence="3">
    <location>
        <begin position="191"/>
        <end position="210"/>
    </location>
</feature>
<feature type="compositionally biased region" description="Pro residues" evidence="3">
    <location>
        <begin position="865"/>
        <end position="874"/>
    </location>
</feature>
<dbReference type="Gene3D" id="1.25.40.90">
    <property type="match status" value="1"/>
</dbReference>
<evidence type="ECO:0000256" key="1">
    <source>
        <dbReference type="ARBA" id="ARBA00022884"/>
    </source>
</evidence>
<feature type="region of interest" description="Disordered" evidence="3">
    <location>
        <begin position="399"/>
        <end position="432"/>
    </location>
</feature>
<feature type="compositionally biased region" description="Basic and acidic residues" evidence="3">
    <location>
        <begin position="942"/>
        <end position="971"/>
    </location>
</feature>
<organism evidence="6 7">
    <name type="scientific">Huso huso</name>
    <name type="common">Beluga</name>
    <name type="synonym">Acipenser huso</name>
    <dbReference type="NCBI Taxonomy" id="61971"/>
    <lineage>
        <taxon>Eukaryota</taxon>
        <taxon>Metazoa</taxon>
        <taxon>Chordata</taxon>
        <taxon>Craniata</taxon>
        <taxon>Vertebrata</taxon>
        <taxon>Euteleostomi</taxon>
        <taxon>Actinopterygii</taxon>
        <taxon>Chondrostei</taxon>
        <taxon>Acipenseriformes</taxon>
        <taxon>Acipenseridae</taxon>
        <taxon>Huso</taxon>
    </lineage>
</organism>
<keyword evidence="1 2" id="KW-0694">RNA-binding</keyword>
<feature type="compositionally biased region" description="Basic and acidic residues" evidence="3">
    <location>
        <begin position="1124"/>
        <end position="1133"/>
    </location>
</feature>
<dbReference type="InterPro" id="IPR035979">
    <property type="entry name" value="RBD_domain_sf"/>
</dbReference>
<keyword evidence="7" id="KW-1185">Reference proteome</keyword>
<feature type="region of interest" description="Disordered" evidence="3">
    <location>
        <begin position="360"/>
        <end position="383"/>
    </location>
</feature>
<dbReference type="Pfam" id="PF04818">
    <property type="entry name" value="CID"/>
    <property type="match status" value="1"/>
</dbReference>
<accession>A0ABR0ZLV6</accession>
<sequence length="1133" mass="124665">MVLRALCHTAERLQLRAIGSGHVRPSWPGINIAHTVVKVKSTDTGTMDAVNAFNQELFCLMDMKPPISRAKMIAITKSAIKAIKLYKHVVQIVEKFIKKCKPEYKVPGLYVVDSIVRQSRHQFGQDKDVFGPRFIKNLTGTFQNLYLCPTEDKSKIVRVLNLWQKNGVFKIEIIQPLLDMAAGTSTSAAVPELDNDTSIPVGSPPSPVKVPTEPPLVTTNSVPIVPQLPNSDAFAAVAQLFQSTQGQQLQQILQTFQQPPKPQSPAPDNKVLTQVQAITAQLKAPVSQTSEQKAAFDKKLLDRFDYDDEPEGGEDAKKDDSTPFPASQSFGFPEGMQHPVYQQLSGQMSNMEHFQQHMLGMPQEPPHHQGPLPPNGQLQGYSLMPAASYPPMVQQMTQSILPPPTSQVPHGYPPGYPTQNEPYPQQMAQQQDVSMEIDPPLMKEVKHRTENRMSRSKSASRSPKRRRSRSNSRSRRSRHRRSRSRSRDRRRHSPRSRSQERREREKDRERRQKGLPQLKADTLSVCSTTLWVGQLDKRTQQQDVANLLEEFGQIESINMIPPRGCAYIVMVHREDAYRALHKLSRGSFKVNQKAIKIAWALNKGIKPEYKQYWDVDLGVTYIPWAKVKTEDLASFCEGGILDNETLCPEWKNHSNDSEKTDEVSQNGGSEATQVGDAPIAAPIQVPGVQPMQAVGALQPPSFPSHMGIPPPGFPPGVPPPPPFMRPGFNPLQMPPGFLPPGAMPPMGSGAPLLPNPVTNIQTSASLRSSTADPKNDSSGGNVISTVLTGPRNNAESAEGAKHYSSLPGQSPGMNPGLTSPSLPVSLPQPMGALGNQAGAPGGASDGPSSSIRGLLGARPGMIPLQRPPGVPPPHLQRFSLLPPRPNMPMPPQLMHRGPPPGPGGFGMLPPPGLRGPFSPHGPFVRPGGPGGPGGAGGPRGPEGPEDRDGRQFRNDRQGFPPGRERDQERFGRRPFGGGGRGEPEGRDRYSNRHDDYERPGGGRDRRDWGRSMEPDRNRDLEDRNRRSSGHRERDRDRDRNSRDGESRRDKDDNRGREKPEMADSESTDKYRDSNNTEEATDSIKELTIPDSESKVSEVAAEPAMESVNESAAEPMAEPTSSTEQPEKPDKAQS</sequence>
<dbReference type="SUPFAM" id="SSF54928">
    <property type="entry name" value="RNA-binding domain, RBD"/>
    <property type="match status" value="1"/>
</dbReference>
<dbReference type="SUPFAM" id="SSF48464">
    <property type="entry name" value="ENTH/VHS domain"/>
    <property type="match status" value="1"/>
</dbReference>
<evidence type="ECO:0000259" key="5">
    <source>
        <dbReference type="PROSITE" id="PS51391"/>
    </source>
</evidence>
<feature type="compositionally biased region" description="Gly residues" evidence="3">
    <location>
        <begin position="927"/>
        <end position="940"/>
    </location>
</feature>
<dbReference type="InterPro" id="IPR008942">
    <property type="entry name" value="ENTH_VHS"/>
</dbReference>
<feature type="compositionally biased region" description="Pro residues" evidence="3">
    <location>
        <begin position="882"/>
        <end position="913"/>
    </location>
</feature>
<dbReference type="InterPro" id="IPR012677">
    <property type="entry name" value="Nucleotide-bd_a/b_plait_sf"/>
</dbReference>
<dbReference type="InterPro" id="IPR051485">
    <property type="entry name" value="SR-CTD_assoc_factor"/>
</dbReference>
<dbReference type="SMART" id="SM00360">
    <property type="entry name" value="RRM"/>
    <property type="match status" value="1"/>
</dbReference>
<feature type="region of interest" description="Disordered" evidence="3">
    <location>
        <begin position="445"/>
        <end position="519"/>
    </location>
</feature>
<feature type="compositionally biased region" description="Polar residues" evidence="3">
    <location>
        <begin position="765"/>
        <end position="795"/>
    </location>
</feature>
<feature type="region of interest" description="Disordered" evidence="3">
    <location>
        <begin position="305"/>
        <end position="336"/>
    </location>
</feature>
<dbReference type="Gene3D" id="3.30.70.330">
    <property type="match status" value="1"/>
</dbReference>
<dbReference type="SMART" id="SM00582">
    <property type="entry name" value="RPR"/>
    <property type="match status" value="1"/>
</dbReference>
<feature type="compositionally biased region" description="Basic and acidic residues" evidence="3">
    <location>
        <begin position="651"/>
        <end position="662"/>
    </location>
</feature>
<dbReference type="InterPro" id="IPR006569">
    <property type="entry name" value="CID_dom"/>
</dbReference>
<name>A0ABR0ZLV6_HUSHU</name>
<feature type="compositionally biased region" description="Polar residues" evidence="3">
    <location>
        <begin position="417"/>
        <end position="432"/>
    </location>
</feature>
<dbReference type="CDD" id="cd17005">
    <property type="entry name" value="CID_SFRS15_SCAF4"/>
    <property type="match status" value="1"/>
</dbReference>
<feature type="compositionally biased region" description="Basic residues" evidence="3">
    <location>
        <begin position="462"/>
        <end position="495"/>
    </location>
</feature>
<feature type="compositionally biased region" description="Pro residues" evidence="3">
    <location>
        <begin position="401"/>
        <end position="416"/>
    </location>
</feature>
<evidence type="ECO:0000256" key="3">
    <source>
        <dbReference type="SAM" id="MobiDB-lite"/>
    </source>
</evidence>
<gene>
    <name evidence="6" type="ORF">HHUSO_G11680</name>
</gene>
<comment type="caution">
    <text evidence="6">The sequence shown here is derived from an EMBL/GenBank/DDBJ whole genome shotgun (WGS) entry which is preliminary data.</text>
</comment>
<dbReference type="Pfam" id="PF00076">
    <property type="entry name" value="RRM_1"/>
    <property type="match status" value="1"/>
</dbReference>
<feature type="region of interest" description="Disordered" evidence="3">
    <location>
        <begin position="694"/>
        <end position="716"/>
    </location>
</feature>
<feature type="compositionally biased region" description="Polar residues" evidence="3">
    <location>
        <begin position="806"/>
        <end position="822"/>
    </location>
</feature>
<feature type="region of interest" description="Disordered" evidence="3">
    <location>
        <begin position="651"/>
        <end position="673"/>
    </location>
</feature>
<feature type="domain" description="RRM" evidence="4">
    <location>
        <begin position="528"/>
        <end position="602"/>
    </location>
</feature>
<feature type="domain" description="CID" evidence="5">
    <location>
        <begin position="45"/>
        <end position="185"/>
    </location>
</feature>
<evidence type="ECO:0000259" key="4">
    <source>
        <dbReference type="PROSITE" id="PS50102"/>
    </source>
</evidence>
<dbReference type="PANTHER" id="PTHR23140">
    <property type="entry name" value="RNA PROCESSING PROTEIN LD23810P"/>
    <property type="match status" value="1"/>
</dbReference>
<evidence type="ECO:0000313" key="6">
    <source>
        <dbReference type="EMBL" id="KAK6485798.1"/>
    </source>
</evidence>
<feature type="compositionally biased region" description="Basic and acidic residues" evidence="3">
    <location>
        <begin position="981"/>
        <end position="1074"/>
    </location>
</feature>
<dbReference type="PANTHER" id="PTHR23140:SF3">
    <property type="entry name" value="SR-RELATED AND CTD-ASSOCIATED FACTOR 4"/>
    <property type="match status" value="1"/>
</dbReference>
<feature type="region of interest" description="Disordered" evidence="3">
    <location>
        <begin position="765"/>
        <end position="1133"/>
    </location>
</feature>
<dbReference type="Proteomes" id="UP001369086">
    <property type="component" value="Unassembled WGS sequence"/>
</dbReference>
<dbReference type="InterPro" id="IPR000504">
    <property type="entry name" value="RRM_dom"/>
</dbReference>
<evidence type="ECO:0000256" key="2">
    <source>
        <dbReference type="PROSITE-ProRule" id="PRU00176"/>
    </source>
</evidence>
<evidence type="ECO:0000313" key="7">
    <source>
        <dbReference type="Proteomes" id="UP001369086"/>
    </source>
</evidence>
<proteinExistence type="predicted"/>
<protein>
    <submittedName>
        <fullName evidence="6">SR-related and CTD-associated factor 4-like isoform X1</fullName>
    </submittedName>
</protein>
<dbReference type="EMBL" id="JAHFZB010000009">
    <property type="protein sequence ID" value="KAK6485798.1"/>
    <property type="molecule type" value="Genomic_DNA"/>
</dbReference>
<feature type="compositionally biased region" description="Polar residues" evidence="3">
    <location>
        <begin position="663"/>
        <end position="672"/>
    </location>
</feature>
<feature type="compositionally biased region" description="Basic and acidic residues" evidence="3">
    <location>
        <begin position="497"/>
        <end position="512"/>
    </location>
</feature>
<dbReference type="PROSITE" id="PS50102">
    <property type="entry name" value="RRM"/>
    <property type="match status" value="1"/>
</dbReference>
<dbReference type="PROSITE" id="PS51391">
    <property type="entry name" value="CID"/>
    <property type="match status" value="1"/>
</dbReference>